<keyword evidence="4 11" id="KW-0067">ATP-binding</keyword>
<keyword evidence="2 8" id="KW-0812">Transmembrane</keyword>
<dbReference type="InterPro" id="IPR011527">
    <property type="entry name" value="ABC1_TM_dom"/>
</dbReference>
<feature type="transmembrane region" description="Helical" evidence="8">
    <location>
        <begin position="752"/>
        <end position="772"/>
    </location>
</feature>
<evidence type="ECO:0000259" key="9">
    <source>
        <dbReference type="PROSITE" id="PS50893"/>
    </source>
</evidence>
<evidence type="ECO:0000256" key="2">
    <source>
        <dbReference type="ARBA" id="ARBA00022692"/>
    </source>
</evidence>
<dbReference type="GO" id="GO:0016887">
    <property type="term" value="F:ATP hydrolysis activity"/>
    <property type="evidence" value="ECO:0007669"/>
    <property type="project" value="InterPro"/>
</dbReference>
<feature type="domain" description="ABC transmembrane type-1" evidence="10">
    <location>
        <begin position="45"/>
        <end position="322"/>
    </location>
</feature>
<feature type="compositionally biased region" description="Basic and acidic residues" evidence="7">
    <location>
        <begin position="600"/>
        <end position="613"/>
    </location>
</feature>
<dbReference type="InterPro" id="IPR027417">
    <property type="entry name" value="P-loop_NTPase"/>
</dbReference>
<dbReference type="InterPro" id="IPR017871">
    <property type="entry name" value="ABC_transporter-like_CS"/>
</dbReference>
<evidence type="ECO:0000256" key="8">
    <source>
        <dbReference type="SAM" id="Phobius"/>
    </source>
</evidence>
<dbReference type="GO" id="GO:0140359">
    <property type="term" value="F:ABC-type transporter activity"/>
    <property type="evidence" value="ECO:0007669"/>
    <property type="project" value="InterPro"/>
</dbReference>
<dbReference type="AlphaFoldDB" id="A0A6L5GEK3"/>
<comment type="caution">
    <text evidence="11">The sequence shown here is derived from an EMBL/GenBank/DDBJ whole genome shotgun (WGS) entry which is preliminary data.</text>
</comment>
<comment type="subcellular location">
    <subcellularLocation>
        <location evidence="1">Cell membrane</location>
        <topology evidence="1">Multi-pass membrane protein</topology>
    </subcellularLocation>
</comment>
<evidence type="ECO:0000256" key="4">
    <source>
        <dbReference type="ARBA" id="ARBA00022840"/>
    </source>
</evidence>
<feature type="transmembrane region" description="Helical" evidence="8">
    <location>
        <begin position="778"/>
        <end position="796"/>
    </location>
</feature>
<feature type="domain" description="ABC transporter" evidence="9">
    <location>
        <begin position="353"/>
        <end position="583"/>
    </location>
</feature>
<dbReference type="GO" id="GO:0005524">
    <property type="term" value="F:ATP binding"/>
    <property type="evidence" value="ECO:0007669"/>
    <property type="project" value="UniProtKB-KW"/>
</dbReference>
<accession>A0A6L5GEK3</accession>
<dbReference type="Pfam" id="PF00005">
    <property type="entry name" value="ABC_tran"/>
    <property type="match status" value="2"/>
</dbReference>
<dbReference type="GO" id="GO:0005886">
    <property type="term" value="C:plasma membrane"/>
    <property type="evidence" value="ECO:0007669"/>
    <property type="project" value="UniProtKB-SubCell"/>
</dbReference>
<keyword evidence="3" id="KW-0547">Nucleotide-binding</keyword>
<dbReference type="GO" id="GO:0034040">
    <property type="term" value="F:ATPase-coupled lipid transmembrane transporter activity"/>
    <property type="evidence" value="ECO:0007669"/>
    <property type="project" value="TreeGrafter"/>
</dbReference>
<sequence>MRLPVLLQAPPEPIPVRPIRIDADTTPRRLTLRVMAAAPRQVVPASILLVMHQIGESLVPVIMGFAIDQAVATGDPVRLALCVALLGADFALLSFSYRFGSRFGLLGIEAVQHRLRTLVADRLLDPAGVKGRAGLPGVSLSIAASDVNNLARAVSIAAWPVGELAAVILCGTVLMVLSWELGLIVLIGVPLLLLIMDRAGGPLRRRSRDQSALAAEASGKAADLLAGYRVLSGLGAQAAAADRYRRASRDALDGSLHAAGAQGVYTGSMNLASGLFVAGLALVAGLRAWNGDLTVGQLITVVGLTQFIMGPLGSFSKNAGTIWAAALASAERVLSILQLPPHEAAHGDAEPEAVDGKLSLAGVRTGHLDGLDLDVAPGECVGLRADPAAAADLAALLSGSAEPDAGAVTWQGRPFSDYELEALRRSVLVVPHHAALFDGSILDNVGLLTARREAVDAALDAADCAEIIEAAPDGLDTQVGEDGLRLSGGQRQRIALARALAQEPPLLVLQDPTTAVDSVTESRIAERLRAARGTRSTLLITDAPALLAVCDRVIDLRPETPGDDPADGGPVRDDPADGDLAEANAGELPPRTAHRRSSKRDRMSDKATGETRETLPLATAAQVRSEVRLALKGGTWKVVGVVVLLTAGSAAGLATPWALGALVDAVAETQGTERIWLLAATIAAGALFAALFDGLGQVGATRLVERVLASTRERMVARGLALPRAALERAGAGDLVSRAGDDVAVIAEAAPYVVPAVTGSAFTIATTVVGIAVLDWRFAVTALILVIPVYAITLRWHRRNAPQIYEAERAAMAERAQHLLASLRGIETVHAFGLSRAHAARIARASWAVTIWAVRARTVVNGFFARINLAEFLGMSSILVVGFWLVREGQGSVGAATTAMLFFLRLFGPINELMFVVDELQSSLASMRRIVGVIHADKFTATERPQPEGAAADAKGIRFEYLPGHPVVDDVSLRIGPTETVALVGSSGAGKSTLAAIVAGVLDPGAGTVAGSAALVTQEVHVFDGTLRENLDLVKPDATDDELEAVLRRVGAESLLNLPDGLDTGIGDRGVELTPAQAQSLALARVVLLDPPLAVLDEATSEAGSADSAALDHAAAAALEGRAGLLVAHRLDQAARADRIVVMEKGRIVEEGAHDDLANADGPYARAWSLWTRGRS</sequence>
<dbReference type="InterPro" id="IPR039421">
    <property type="entry name" value="Type_1_exporter"/>
</dbReference>
<protein>
    <submittedName>
        <fullName evidence="11">ATP-binding cassette domain-containing protein</fullName>
    </submittedName>
</protein>
<feature type="transmembrane region" description="Helical" evidence="8">
    <location>
        <begin position="271"/>
        <end position="289"/>
    </location>
</feature>
<dbReference type="InterPro" id="IPR003439">
    <property type="entry name" value="ABC_transporter-like_ATP-bd"/>
</dbReference>
<dbReference type="SUPFAM" id="SSF52540">
    <property type="entry name" value="P-loop containing nucleoside triphosphate hydrolases"/>
    <property type="match status" value="2"/>
</dbReference>
<evidence type="ECO:0000256" key="5">
    <source>
        <dbReference type="ARBA" id="ARBA00022989"/>
    </source>
</evidence>
<evidence type="ECO:0000256" key="1">
    <source>
        <dbReference type="ARBA" id="ARBA00004651"/>
    </source>
</evidence>
<dbReference type="PROSITE" id="PS50929">
    <property type="entry name" value="ABC_TM1F"/>
    <property type="match status" value="2"/>
</dbReference>
<evidence type="ECO:0000256" key="3">
    <source>
        <dbReference type="ARBA" id="ARBA00022741"/>
    </source>
</evidence>
<reference evidence="11 12" key="1">
    <citation type="submission" date="2019-10" db="EMBL/GenBank/DDBJ databases">
        <title>Glycomyces albidus sp. nov., a novel actinomycete isolated from rhizosphere soil of wheat (Triticum aestivum L.).</title>
        <authorList>
            <person name="Qian L."/>
        </authorList>
    </citation>
    <scope>NUCLEOTIDE SEQUENCE [LARGE SCALE GENOMIC DNA]</scope>
    <source>
        <strain evidence="11 12">NEAU-7082</strain>
    </source>
</reference>
<dbReference type="InterPro" id="IPR003593">
    <property type="entry name" value="AAA+_ATPase"/>
</dbReference>
<feature type="transmembrane region" description="Helical" evidence="8">
    <location>
        <begin position="863"/>
        <end position="885"/>
    </location>
</feature>
<evidence type="ECO:0000313" key="11">
    <source>
        <dbReference type="EMBL" id="MQM28117.1"/>
    </source>
</evidence>
<organism evidence="11 12">
    <name type="scientific">Glycomyces albidus</name>
    <dbReference type="NCBI Taxonomy" id="2656774"/>
    <lineage>
        <taxon>Bacteria</taxon>
        <taxon>Bacillati</taxon>
        <taxon>Actinomycetota</taxon>
        <taxon>Actinomycetes</taxon>
        <taxon>Glycomycetales</taxon>
        <taxon>Glycomycetaceae</taxon>
        <taxon>Glycomyces</taxon>
    </lineage>
</organism>
<keyword evidence="5 8" id="KW-1133">Transmembrane helix</keyword>
<dbReference type="RefSeq" id="WP_153027228.1">
    <property type="nucleotide sequence ID" value="NZ_WIAO01000035.1"/>
</dbReference>
<feature type="transmembrane region" description="Helical" evidence="8">
    <location>
        <begin position="638"/>
        <end position="663"/>
    </location>
</feature>
<keyword evidence="12" id="KW-1185">Reference proteome</keyword>
<dbReference type="PANTHER" id="PTHR24221">
    <property type="entry name" value="ATP-BINDING CASSETTE SUB-FAMILY B"/>
    <property type="match status" value="1"/>
</dbReference>
<dbReference type="SMART" id="SM00382">
    <property type="entry name" value="AAA"/>
    <property type="match status" value="2"/>
</dbReference>
<evidence type="ECO:0000313" key="12">
    <source>
        <dbReference type="Proteomes" id="UP000477750"/>
    </source>
</evidence>
<dbReference type="PROSITE" id="PS00211">
    <property type="entry name" value="ABC_TRANSPORTER_1"/>
    <property type="match status" value="1"/>
</dbReference>
<dbReference type="Gene3D" id="1.20.1560.10">
    <property type="entry name" value="ABC transporter type 1, transmembrane domain"/>
    <property type="match status" value="2"/>
</dbReference>
<gene>
    <name evidence="11" type="ORF">GFD30_21495</name>
</gene>
<proteinExistence type="predicted"/>
<dbReference type="InterPro" id="IPR036640">
    <property type="entry name" value="ABC1_TM_sf"/>
</dbReference>
<keyword evidence="6 8" id="KW-0472">Membrane</keyword>
<feature type="transmembrane region" description="Helical" evidence="8">
    <location>
        <begin position="164"/>
        <end position="196"/>
    </location>
</feature>
<dbReference type="SUPFAM" id="SSF90123">
    <property type="entry name" value="ABC transporter transmembrane region"/>
    <property type="match status" value="2"/>
</dbReference>
<name>A0A6L5GEK3_9ACTN</name>
<evidence type="ECO:0000259" key="10">
    <source>
        <dbReference type="PROSITE" id="PS50929"/>
    </source>
</evidence>
<dbReference type="CDD" id="cd07346">
    <property type="entry name" value="ABC_6TM_exporters"/>
    <property type="match status" value="2"/>
</dbReference>
<dbReference type="Proteomes" id="UP000477750">
    <property type="component" value="Unassembled WGS sequence"/>
</dbReference>
<feature type="domain" description="ABC transmembrane type-1" evidence="10">
    <location>
        <begin position="639"/>
        <end position="922"/>
    </location>
</feature>
<feature type="region of interest" description="Disordered" evidence="7">
    <location>
        <begin position="557"/>
        <end position="614"/>
    </location>
</feature>
<dbReference type="PROSITE" id="PS50893">
    <property type="entry name" value="ABC_TRANSPORTER_2"/>
    <property type="match status" value="2"/>
</dbReference>
<dbReference type="Pfam" id="PF00664">
    <property type="entry name" value="ABC_membrane"/>
    <property type="match status" value="2"/>
</dbReference>
<dbReference type="PANTHER" id="PTHR24221:SF654">
    <property type="entry name" value="ATP-BINDING CASSETTE SUB-FAMILY B MEMBER 6"/>
    <property type="match status" value="1"/>
</dbReference>
<feature type="transmembrane region" description="Helical" evidence="8">
    <location>
        <begin position="295"/>
        <end position="315"/>
    </location>
</feature>
<feature type="domain" description="ABC transporter" evidence="9">
    <location>
        <begin position="952"/>
        <end position="1170"/>
    </location>
</feature>
<dbReference type="EMBL" id="WIAO01000035">
    <property type="protein sequence ID" value="MQM28117.1"/>
    <property type="molecule type" value="Genomic_DNA"/>
</dbReference>
<dbReference type="Gene3D" id="3.40.50.300">
    <property type="entry name" value="P-loop containing nucleotide triphosphate hydrolases"/>
    <property type="match status" value="2"/>
</dbReference>
<feature type="transmembrane region" description="Helical" evidence="8">
    <location>
        <begin position="675"/>
        <end position="696"/>
    </location>
</feature>
<evidence type="ECO:0000256" key="6">
    <source>
        <dbReference type="ARBA" id="ARBA00023136"/>
    </source>
</evidence>
<evidence type="ECO:0000256" key="7">
    <source>
        <dbReference type="SAM" id="MobiDB-lite"/>
    </source>
</evidence>